<reference evidence="1 2" key="1">
    <citation type="submission" date="2020-08" db="EMBL/GenBank/DDBJ databases">
        <title>Genome sequence of Nocardioides mesophilus KACC 16243T.</title>
        <authorList>
            <person name="Hyun D.-W."/>
            <person name="Bae J.-W."/>
        </authorList>
    </citation>
    <scope>NUCLEOTIDE SEQUENCE [LARGE SCALE GENOMIC DNA]</scope>
    <source>
        <strain evidence="1 2">KACC 16243</strain>
    </source>
</reference>
<protein>
    <submittedName>
        <fullName evidence="1">Uncharacterized protein</fullName>
    </submittedName>
</protein>
<evidence type="ECO:0000313" key="1">
    <source>
        <dbReference type="EMBL" id="QNN52451.1"/>
    </source>
</evidence>
<evidence type="ECO:0000313" key="2">
    <source>
        <dbReference type="Proteomes" id="UP000515947"/>
    </source>
</evidence>
<dbReference type="Proteomes" id="UP000515947">
    <property type="component" value="Chromosome"/>
</dbReference>
<proteinExistence type="predicted"/>
<accession>A0A7G9RA26</accession>
<dbReference type="RefSeq" id="WP_187578293.1">
    <property type="nucleotide sequence ID" value="NZ_CP060713.1"/>
</dbReference>
<dbReference type="KEGG" id="nmes:H9L09_18555"/>
<dbReference type="EMBL" id="CP060713">
    <property type="protein sequence ID" value="QNN52451.1"/>
    <property type="molecule type" value="Genomic_DNA"/>
</dbReference>
<name>A0A7G9RA26_9ACTN</name>
<gene>
    <name evidence="1" type="ORF">H9L09_18555</name>
</gene>
<keyword evidence="2" id="KW-1185">Reference proteome</keyword>
<organism evidence="1 2">
    <name type="scientific">Nocardioides mesophilus</name>
    <dbReference type="NCBI Taxonomy" id="433659"/>
    <lineage>
        <taxon>Bacteria</taxon>
        <taxon>Bacillati</taxon>
        <taxon>Actinomycetota</taxon>
        <taxon>Actinomycetes</taxon>
        <taxon>Propionibacteriales</taxon>
        <taxon>Nocardioidaceae</taxon>
        <taxon>Nocardioides</taxon>
    </lineage>
</organism>
<sequence length="55" mass="5520">MAEDLGQLAGLALLGALCHVTVAALDPVGAIAHEDLTDARLAAFLDSSTPPPPRG</sequence>
<dbReference type="AlphaFoldDB" id="A0A7G9RA26"/>